<dbReference type="InterPro" id="IPR010827">
    <property type="entry name" value="BamA/TamA_POTRA"/>
</dbReference>
<sequence>MKKLIYSIYLFTLLFPQSTQDFVLKDVNVEGNVVSSANTIIFTSGLRKGLTVSASEFPRAIKRLWQLGLFDDVQIRYDDEYNNEVSITLIVTESSVVGEVVFEGNRKIKDSKFIEELEITTGQRIKPNMLHEKKKQMKKLYAEKGYLKAEIDFELIGSNKMSNLFDGKAQSITKDIIFKIKENEKIKLRNIYFEGNETYSDFRLRFLMKETKQQRWYYFWRTAFEKDKLETDKEKIIEFYQNKGHKDFTIIADSVLYDKNSKYLDVVLLVDEGPKYKYRNFSWEGHSLYSENILSRALGLSKGGNYSEEDFTRAVYDRMQGLYMDKGYIYSRIEPEITPVDNDSLDIHFIISENHKVYIRNILIKGNERTRENVIRRIMRIYPGDVFNKERLLRTHREIMMLNYFGNVVPDVVPVDDDKVDIEIAVEEKSSGQANMNMGFSQAFGVTGGGGFSLPNFRGKGQHLALSFEVGAANYNNSYFGSSYRPQKRERATLSFTDPMVNDTNNLLSGSLFYSFSGRSSMYYAPLDMITKGGSFRWGRRFKWPDDYFRGSWSFTGHQRTYEAENDEQLQLYTGGLNQTVGISINQSISRDSRDHPEFPTIGSLMALSSSISGGLLGGNEDFHKHVLNLEWYTPTFWKFVLMSSVKLGGIKALPSEDNERSIIPFNERFIMGGSGMIYGNPLRGYEDNRVGPLTSSGGPFGGNALLSVTTEFRVPFSENPVVYGMIFAEMGNVWIESHLQEKFNLPRIGPIDLKRSAGVGIRFFMPMIGKLGFDFGYGFDDLNGDGEAEGWKSSITIGQQF</sequence>
<evidence type="ECO:0000256" key="4">
    <source>
        <dbReference type="ARBA" id="ARBA00022729"/>
    </source>
</evidence>
<dbReference type="InterPro" id="IPR000184">
    <property type="entry name" value="Bac_surfAg_D15"/>
</dbReference>
<dbReference type="GO" id="GO:0071709">
    <property type="term" value="P:membrane assembly"/>
    <property type="evidence" value="ECO:0007669"/>
    <property type="project" value="InterPro"/>
</dbReference>
<dbReference type="PROSITE" id="PS51779">
    <property type="entry name" value="POTRA"/>
    <property type="match status" value="1"/>
</dbReference>
<dbReference type="InterPro" id="IPR034746">
    <property type="entry name" value="POTRA"/>
</dbReference>
<evidence type="ECO:0000256" key="1">
    <source>
        <dbReference type="ARBA" id="ARBA00004370"/>
    </source>
</evidence>
<dbReference type="Pfam" id="PF01103">
    <property type="entry name" value="Omp85"/>
    <property type="match status" value="1"/>
</dbReference>
<proteinExistence type="predicted"/>
<dbReference type="AlphaFoldDB" id="A0A381NFU3"/>
<keyword evidence="4" id="KW-0732">Signal</keyword>
<keyword evidence="6" id="KW-0472">Membrane</keyword>
<dbReference type="InterPro" id="IPR039910">
    <property type="entry name" value="D15-like"/>
</dbReference>
<name>A0A381NFU3_9ZZZZ</name>
<comment type="subcellular location">
    <subcellularLocation>
        <location evidence="1">Membrane</location>
    </subcellularLocation>
</comment>
<dbReference type="NCBIfam" id="TIGR03303">
    <property type="entry name" value="OM_YaeT"/>
    <property type="match status" value="1"/>
</dbReference>
<evidence type="ECO:0000256" key="2">
    <source>
        <dbReference type="ARBA" id="ARBA00022452"/>
    </source>
</evidence>
<accession>A0A381NFU3</accession>
<evidence type="ECO:0000313" key="9">
    <source>
        <dbReference type="EMBL" id="SUZ53401.1"/>
    </source>
</evidence>
<evidence type="ECO:0000256" key="6">
    <source>
        <dbReference type="ARBA" id="ARBA00023136"/>
    </source>
</evidence>
<dbReference type="PANTHER" id="PTHR12815">
    <property type="entry name" value="SORTING AND ASSEMBLY MACHINERY SAMM50 PROTEIN FAMILY MEMBER"/>
    <property type="match status" value="1"/>
</dbReference>
<dbReference type="InterPro" id="IPR023707">
    <property type="entry name" value="OM_assembly_BamA"/>
</dbReference>
<organism evidence="9">
    <name type="scientific">marine metagenome</name>
    <dbReference type="NCBI Taxonomy" id="408172"/>
    <lineage>
        <taxon>unclassified sequences</taxon>
        <taxon>metagenomes</taxon>
        <taxon>ecological metagenomes</taxon>
    </lineage>
</organism>
<evidence type="ECO:0000256" key="7">
    <source>
        <dbReference type="ARBA" id="ARBA00023237"/>
    </source>
</evidence>
<dbReference type="Gene3D" id="3.10.20.310">
    <property type="entry name" value="membrane protein fhac"/>
    <property type="match status" value="5"/>
</dbReference>
<dbReference type="Gene3D" id="2.40.160.50">
    <property type="entry name" value="membrane protein fhac: a member of the omp85/tpsb transporter family"/>
    <property type="match status" value="1"/>
</dbReference>
<dbReference type="EMBL" id="UINC01000331">
    <property type="protein sequence ID" value="SUZ53401.1"/>
    <property type="molecule type" value="Genomic_DNA"/>
</dbReference>
<protein>
    <recommendedName>
        <fullName evidence="8">POTRA domain-containing protein</fullName>
    </recommendedName>
</protein>
<feature type="domain" description="POTRA" evidence="8">
    <location>
        <begin position="357"/>
        <end position="429"/>
    </location>
</feature>
<dbReference type="GO" id="GO:0019867">
    <property type="term" value="C:outer membrane"/>
    <property type="evidence" value="ECO:0007669"/>
    <property type="project" value="InterPro"/>
</dbReference>
<dbReference type="PANTHER" id="PTHR12815:SF47">
    <property type="entry name" value="TRANSLOCATION AND ASSEMBLY MODULE SUBUNIT TAMA"/>
    <property type="match status" value="1"/>
</dbReference>
<keyword evidence="5" id="KW-0677">Repeat</keyword>
<dbReference type="PIRSF" id="PIRSF006076">
    <property type="entry name" value="OM_assembly_OMP85"/>
    <property type="match status" value="1"/>
</dbReference>
<evidence type="ECO:0000256" key="5">
    <source>
        <dbReference type="ARBA" id="ARBA00022737"/>
    </source>
</evidence>
<dbReference type="Pfam" id="PF07244">
    <property type="entry name" value="POTRA"/>
    <property type="match status" value="5"/>
</dbReference>
<reference evidence="9" key="1">
    <citation type="submission" date="2018-05" db="EMBL/GenBank/DDBJ databases">
        <authorList>
            <person name="Lanie J.A."/>
            <person name="Ng W.-L."/>
            <person name="Kazmierczak K.M."/>
            <person name="Andrzejewski T.M."/>
            <person name="Davidsen T.M."/>
            <person name="Wayne K.J."/>
            <person name="Tettelin H."/>
            <person name="Glass J.I."/>
            <person name="Rusch D."/>
            <person name="Podicherti R."/>
            <person name="Tsui H.-C.T."/>
            <person name="Winkler M.E."/>
        </authorList>
    </citation>
    <scope>NUCLEOTIDE SEQUENCE</scope>
</reference>
<keyword evidence="2" id="KW-1134">Transmembrane beta strand</keyword>
<keyword evidence="7" id="KW-0998">Cell outer membrane</keyword>
<gene>
    <name evidence="9" type="ORF">METZ01_LOCUS6255</name>
</gene>
<evidence type="ECO:0000259" key="8">
    <source>
        <dbReference type="PROSITE" id="PS51779"/>
    </source>
</evidence>
<evidence type="ECO:0000256" key="3">
    <source>
        <dbReference type="ARBA" id="ARBA00022692"/>
    </source>
</evidence>
<keyword evidence="3" id="KW-0812">Transmembrane</keyword>